<dbReference type="PANTHER" id="PTHR43105">
    <property type="entry name" value="RESPIRATORY NITRATE REDUCTASE"/>
    <property type="match status" value="1"/>
</dbReference>
<dbReference type="PROSITE" id="PS51839">
    <property type="entry name" value="4FE4S_HC3"/>
    <property type="match status" value="1"/>
</dbReference>
<dbReference type="SMART" id="SM00929">
    <property type="entry name" value="NADH-G_4Fe-4S_3"/>
    <property type="match status" value="1"/>
</dbReference>
<evidence type="ECO:0000259" key="13">
    <source>
        <dbReference type="PROSITE" id="PS51839"/>
    </source>
</evidence>
<dbReference type="SUPFAM" id="SSF54862">
    <property type="entry name" value="4Fe-4S ferredoxins"/>
    <property type="match status" value="1"/>
</dbReference>
<dbReference type="FunFam" id="3.30.200.210:FF:000002">
    <property type="entry name" value="NADH-ubiquinone oxidoreductase 75 kDa subunit"/>
    <property type="match status" value="1"/>
</dbReference>
<dbReference type="EMBL" id="LANX01000001">
    <property type="protein sequence ID" value="KJV68828.1"/>
    <property type="molecule type" value="Genomic_DNA"/>
</dbReference>
<accession>A0A0F3NL86</accession>
<dbReference type="Pfam" id="PF09326">
    <property type="entry name" value="NADH_dhqG_C"/>
    <property type="match status" value="1"/>
</dbReference>
<dbReference type="InterPro" id="IPR006656">
    <property type="entry name" value="Mopterin_OxRdtase"/>
</dbReference>
<dbReference type="InterPro" id="IPR000283">
    <property type="entry name" value="NADH_UbQ_OxRdtase_75kDa_su_CS"/>
</dbReference>
<dbReference type="GO" id="GO:0048038">
    <property type="term" value="F:quinone binding"/>
    <property type="evidence" value="ECO:0007669"/>
    <property type="project" value="UniProtKB-UniRule"/>
</dbReference>
<dbReference type="InterPro" id="IPR050123">
    <property type="entry name" value="Prok_molybdopt-oxidoreductase"/>
</dbReference>
<evidence type="ECO:0000256" key="10">
    <source>
        <dbReference type="RuleBase" id="RU003525"/>
    </source>
</evidence>
<evidence type="ECO:0000256" key="8">
    <source>
        <dbReference type="ARBA" id="ARBA00023027"/>
    </source>
</evidence>
<dbReference type="EC" id="7.1.1.-" evidence="10"/>
<dbReference type="GO" id="GO:0008137">
    <property type="term" value="F:NADH dehydrogenase (ubiquinone) activity"/>
    <property type="evidence" value="ECO:0007669"/>
    <property type="project" value="UniProtKB-UniRule"/>
</dbReference>
<evidence type="ECO:0000256" key="7">
    <source>
        <dbReference type="ARBA" id="ARBA00023014"/>
    </source>
</evidence>
<keyword evidence="7 10" id="KW-0411">Iron-sulfur</keyword>
<keyword evidence="8 10" id="KW-0520">NAD</keyword>
<dbReference type="Pfam" id="PF10588">
    <property type="entry name" value="NADH-G_4Fe-4S_3"/>
    <property type="match status" value="1"/>
</dbReference>
<evidence type="ECO:0000256" key="2">
    <source>
        <dbReference type="ARBA" id="ARBA00005404"/>
    </source>
</evidence>
<evidence type="ECO:0000256" key="1">
    <source>
        <dbReference type="ARBA" id="ARBA00001966"/>
    </source>
</evidence>
<dbReference type="GO" id="GO:0046872">
    <property type="term" value="F:metal ion binding"/>
    <property type="evidence" value="ECO:0007669"/>
    <property type="project" value="UniProtKB-UniRule"/>
</dbReference>
<dbReference type="GO" id="GO:0016020">
    <property type="term" value="C:membrane"/>
    <property type="evidence" value="ECO:0007669"/>
    <property type="project" value="InterPro"/>
</dbReference>
<dbReference type="Proteomes" id="UP000033562">
    <property type="component" value="Unassembled WGS sequence"/>
</dbReference>
<gene>
    <name evidence="14" type="primary">nuoG</name>
    <name evidence="14" type="ORF">NLO413_0193</name>
</gene>
<sequence>MVKLTINSQEIEVDSGMTVLQACEIAGVEVPRFCYHERLAIAGNCRMCLVEIVNGPPKLAASCAMPVADGMIVNTNTEKIRKAREGVLEFLLINHPLDCPICDQGGECDLQDQVMAYGCGVSRYSEEKRAVSKKNFGPLIENVMTRCIHCTRCIRFLSDIAGTYDLGTIGRGELMEIDTCITKGITSELSGNIIDLCPVGALTSKPYSFKARSWELSHYETIDVLDAVGSNIRVDCRGLEVMRILPRINEEINEEWISDKARFSYDGLKIQRLDKPYIRNSGKLVASTWEEAFCVIANRLKNVPGDRIAAIAGDLVDCESMLLLKELMHELGSDNIDCRQDCAKLLTDNRALYLLNTSISRIEEADLCILINANIRFDAPLINTRLRKRYLQGDFIIATIGPEFNYNYKVECLGDDCAILQEILNNEHDFCKLLKKAKKPMLIIGQDGLIGENAYFVLVLASKIAEKFNMIQKQWNGFNILHKAAARVGGLDVGFIPKDYYNIDVLKILHKAECGDIDVLYLLGADEIDVLNTESSFIIYQGHHCDNGAQNADVILPGAAYTEKMATYVNTEGRAQRTTIAVYPPGIAKEDWLIIKELSQYLHKELPYNSLYDVQKKLSILGDQFKEENIGKLVKNEWLSINEEVDFNISGKLTTKKYNFYMTDPISRSSSIMANCAKYFINKLG</sequence>
<keyword evidence="6 10" id="KW-0408">Iron</keyword>
<dbReference type="STRING" id="1359163.NLO413_0193"/>
<evidence type="ECO:0000313" key="15">
    <source>
        <dbReference type="Proteomes" id="UP000033562"/>
    </source>
</evidence>
<dbReference type="PROSITE" id="PS00642">
    <property type="entry name" value="COMPLEX1_75K_2"/>
    <property type="match status" value="1"/>
</dbReference>
<dbReference type="Gene3D" id="3.10.20.740">
    <property type="match status" value="1"/>
</dbReference>
<dbReference type="GO" id="GO:0051539">
    <property type="term" value="F:4 iron, 4 sulfur cluster binding"/>
    <property type="evidence" value="ECO:0007669"/>
    <property type="project" value="UniProtKB-KW"/>
</dbReference>
<dbReference type="InterPro" id="IPR054351">
    <property type="entry name" value="NADH_UbQ_OxRdtase_ferredoxin"/>
</dbReference>
<dbReference type="Pfam" id="PF22151">
    <property type="entry name" value="Fer4_NDSU1"/>
    <property type="match status" value="1"/>
</dbReference>
<dbReference type="RefSeq" id="WP_045808670.1">
    <property type="nucleotide sequence ID" value="NZ_LANX01000001.1"/>
</dbReference>
<keyword evidence="10" id="KW-0001">2Fe-2S</keyword>
<evidence type="ECO:0000256" key="4">
    <source>
        <dbReference type="ARBA" id="ARBA00022723"/>
    </source>
</evidence>
<comment type="function">
    <text evidence="10">NDH-1 shuttles electrons from NADH, via FMN and iron-sulfur (Fe-S) centers, to quinones in the respiratory chain. Couples the redox reaction to proton translocation (for every two electrons transferred, four hydrogen ions are translocated across the cytoplasmic membrane), and thus conserves the redox energy in a proton gradient.</text>
</comment>
<evidence type="ECO:0000256" key="5">
    <source>
        <dbReference type="ARBA" id="ARBA00022967"/>
    </source>
</evidence>
<dbReference type="PROSITE" id="PS00643">
    <property type="entry name" value="COMPLEX1_75K_3"/>
    <property type="match status" value="1"/>
</dbReference>
<dbReference type="InterPro" id="IPR019574">
    <property type="entry name" value="NADH_UbQ_OxRdtase_Gsu_4Fe4S-bd"/>
</dbReference>
<dbReference type="Pfam" id="PF22117">
    <property type="entry name" value="Fer4_Nqo3"/>
    <property type="match status" value="1"/>
</dbReference>
<reference evidence="14 15" key="1">
    <citation type="submission" date="2015-02" db="EMBL/GenBank/DDBJ databases">
        <title>Genome Sequencing of Rickettsiales.</title>
        <authorList>
            <person name="Daugherty S.C."/>
            <person name="Su Q."/>
            <person name="Abolude K."/>
            <person name="Beier-Sexton M."/>
            <person name="Carlyon J.A."/>
            <person name="Carter R."/>
            <person name="Day N.P."/>
            <person name="Dumler S.J."/>
            <person name="Dyachenko V."/>
            <person name="Godinez A."/>
            <person name="Kurtti T.J."/>
            <person name="Lichay M."/>
            <person name="Mullins K.E."/>
            <person name="Ott S."/>
            <person name="Pappas-Brown V."/>
            <person name="Paris D.H."/>
            <person name="Patel P."/>
            <person name="Richards A.L."/>
            <person name="Sadzewicz L."/>
            <person name="Sears K."/>
            <person name="Seidman D."/>
            <person name="Sengamalay N."/>
            <person name="Stenos J."/>
            <person name="Tallon L.J."/>
            <person name="Vincent G."/>
            <person name="Fraser C.M."/>
            <person name="Munderloh U."/>
            <person name="Dunning-Hotopp J.C."/>
        </authorList>
    </citation>
    <scope>NUCLEOTIDE SEQUENCE [LARGE SCALE GENOMIC DNA]</scope>
    <source>
        <strain evidence="14 15">RAC413</strain>
    </source>
</reference>
<dbReference type="InterPro" id="IPR015405">
    <property type="entry name" value="NDUFS1-like_C"/>
</dbReference>
<keyword evidence="5 10" id="KW-1278">Translocase</keyword>
<dbReference type="AlphaFoldDB" id="A0A0F3NL86"/>
<evidence type="ECO:0000256" key="3">
    <source>
        <dbReference type="ARBA" id="ARBA00022485"/>
    </source>
</evidence>
<keyword evidence="3 10" id="KW-0004">4Fe-4S</keyword>
<dbReference type="SUPFAM" id="SSF53706">
    <property type="entry name" value="Formate dehydrogenase/DMSO reductase, domains 1-3"/>
    <property type="match status" value="1"/>
</dbReference>
<comment type="similarity">
    <text evidence="2 10">Belongs to the complex I 75 kDa subunit family.</text>
</comment>
<comment type="catalytic activity">
    <reaction evidence="9 10">
        <text>a quinone + NADH + 5 H(+)(in) = a quinol + NAD(+) + 4 H(+)(out)</text>
        <dbReference type="Rhea" id="RHEA:57888"/>
        <dbReference type="ChEBI" id="CHEBI:15378"/>
        <dbReference type="ChEBI" id="CHEBI:24646"/>
        <dbReference type="ChEBI" id="CHEBI:57540"/>
        <dbReference type="ChEBI" id="CHEBI:57945"/>
        <dbReference type="ChEBI" id="CHEBI:132124"/>
    </reaction>
</comment>
<dbReference type="Gene3D" id="3.30.200.210">
    <property type="match status" value="1"/>
</dbReference>
<evidence type="ECO:0000256" key="9">
    <source>
        <dbReference type="ARBA" id="ARBA00047712"/>
    </source>
</evidence>
<dbReference type="PROSITE" id="PS51669">
    <property type="entry name" value="4FE4S_MOW_BIS_MGD"/>
    <property type="match status" value="1"/>
</dbReference>
<dbReference type="GO" id="GO:0051537">
    <property type="term" value="F:2 iron, 2 sulfur cluster binding"/>
    <property type="evidence" value="ECO:0007669"/>
    <property type="project" value="UniProtKB-UniRule"/>
</dbReference>
<dbReference type="GO" id="GO:0016651">
    <property type="term" value="F:oxidoreductase activity, acting on NAD(P)H"/>
    <property type="evidence" value="ECO:0007669"/>
    <property type="project" value="InterPro"/>
</dbReference>
<keyword evidence="14" id="KW-0560">Oxidoreductase</keyword>
<dbReference type="PROSITE" id="PS00641">
    <property type="entry name" value="COMPLEX1_75K_1"/>
    <property type="match status" value="1"/>
</dbReference>
<name>A0A0F3NL86_9RICK</name>
<dbReference type="SUPFAM" id="SSF54292">
    <property type="entry name" value="2Fe-2S ferredoxin-like"/>
    <property type="match status" value="1"/>
</dbReference>
<dbReference type="NCBIfam" id="TIGR01973">
    <property type="entry name" value="NuoG"/>
    <property type="match status" value="1"/>
</dbReference>
<evidence type="ECO:0000256" key="6">
    <source>
        <dbReference type="ARBA" id="ARBA00023004"/>
    </source>
</evidence>
<dbReference type="CDD" id="cd00207">
    <property type="entry name" value="fer2"/>
    <property type="match status" value="1"/>
</dbReference>
<feature type="domain" description="2Fe-2S ferredoxin-type" evidence="11">
    <location>
        <begin position="1"/>
        <end position="79"/>
    </location>
</feature>
<dbReference type="InterPro" id="IPR036010">
    <property type="entry name" value="2Fe-2S_ferredoxin-like_sf"/>
</dbReference>
<comment type="cofactor">
    <cofactor evidence="10">
        <name>[2Fe-2S] cluster</name>
        <dbReference type="ChEBI" id="CHEBI:190135"/>
    </cofactor>
    <text evidence="10">Binds 1 [2Fe-2S] cluster per subunit.</text>
</comment>
<organism evidence="14 15">
    <name type="scientific">Candidatus Neoehrlichia procyonis str. RAC413</name>
    <dbReference type="NCBI Taxonomy" id="1359163"/>
    <lineage>
        <taxon>Bacteria</taxon>
        <taxon>Pseudomonadati</taxon>
        <taxon>Pseudomonadota</taxon>
        <taxon>Alphaproteobacteria</taxon>
        <taxon>Rickettsiales</taxon>
        <taxon>Anaplasmataceae</taxon>
        <taxon>Candidatus Neoehrlichia</taxon>
    </lineage>
</organism>
<dbReference type="CDD" id="cd02773">
    <property type="entry name" value="MopB_Res-Cmplx1_Nad11"/>
    <property type="match status" value="1"/>
</dbReference>
<dbReference type="Gene3D" id="3.40.50.740">
    <property type="match status" value="1"/>
</dbReference>
<proteinExistence type="inferred from homology"/>
<feature type="domain" description="4Fe-4S Mo/W bis-MGD-type" evidence="12">
    <location>
        <begin position="216"/>
        <end position="272"/>
    </location>
</feature>
<dbReference type="Pfam" id="PF13510">
    <property type="entry name" value="Fer2_4"/>
    <property type="match status" value="1"/>
</dbReference>
<evidence type="ECO:0000313" key="14">
    <source>
        <dbReference type="EMBL" id="KJV68828.1"/>
    </source>
</evidence>
<dbReference type="FunFam" id="3.10.20.740:FF:000001">
    <property type="entry name" value="NADH-quinone oxidoreductase subunit G"/>
    <property type="match status" value="1"/>
</dbReference>
<comment type="caution">
    <text evidence="14">The sequence shown here is derived from an EMBL/GenBank/DDBJ whole genome shotgun (WGS) entry which is preliminary data.</text>
</comment>
<comment type="cofactor">
    <cofactor evidence="1 10">
        <name>[4Fe-4S] cluster</name>
        <dbReference type="ChEBI" id="CHEBI:49883"/>
    </cofactor>
</comment>
<dbReference type="PROSITE" id="PS51085">
    <property type="entry name" value="2FE2S_FER_2"/>
    <property type="match status" value="1"/>
</dbReference>
<dbReference type="InterPro" id="IPR001041">
    <property type="entry name" value="2Fe-2S_ferredoxin-type"/>
</dbReference>
<dbReference type="Pfam" id="PF00384">
    <property type="entry name" value="Molybdopterin"/>
    <property type="match status" value="1"/>
</dbReference>
<dbReference type="PATRIC" id="fig|1359163.3.peg.187"/>
<protein>
    <recommendedName>
        <fullName evidence="10">NADH-quinone oxidoreductase</fullName>
        <ecNumber evidence="10">7.1.1.-</ecNumber>
    </recommendedName>
</protein>
<evidence type="ECO:0000259" key="11">
    <source>
        <dbReference type="PROSITE" id="PS51085"/>
    </source>
</evidence>
<dbReference type="InterPro" id="IPR010228">
    <property type="entry name" value="NADH_UbQ_OxRdtase_Gsu"/>
</dbReference>
<keyword evidence="4 10" id="KW-0479">Metal-binding</keyword>
<evidence type="ECO:0000259" key="12">
    <source>
        <dbReference type="PROSITE" id="PS51669"/>
    </source>
</evidence>
<keyword evidence="15" id="KW-1185">Reference proteome</keyword>
<feature type="domain" description="4Fe-4S His(Cys)3-ligated-type" evidence="13">
    <location>
        <begin position="79"/>
        <end position="118"/>
    </location>
</feature>
<dbReference type="PANTHER" id="PTHR43105:SF13">
    <property type="entry name" value="NADH-UBIQUINONE OXIDOREDUCTASE 75 KDA SUBUNIT, MITOCHONDRIAL"/>
    <property type="match status" value="1"/>
</dbReference>
<dbReference type="GO" id="GO:0042773">
    <property type="term" value="P:ATP synthesis coupled electron transport"/>
    <property type="evidence" value="ECO:0007669"/>
    <property type="project" value="InterPro"/>
</dbReference>
<dbReference type="OrthoDB" id="9803192at2"/>
<dbReference type="InterPro" id="IPR006963">
    <property type="entry name" value="Mopterin_OxRdtase_4Fe-4S_dom"/>
</dbReference>
<keyword evidence="10" id="KW-0874">Quinone</keyword>
<dbReference type="FunFam" id="3.30.70.20:FF:000002">
    <property type="entry name" value="NADH-ubiquinone oxidoreductase 75 kDa subunit"/>
    <property type="match status" value="1"/>
</dbReference>